<dbReference type="InterPro" id="IPR036412">
    <property type="entry name" value="HAD-like_sf"/>
</dbReference>
<comment type="caution">
    <text evidence="1">The sequence shown here is derived from an EMBL/GenBank/DDBJ whole genome shotgun (WGS) entry which is preliminary data.</text>
</comment>
<protein>
    <submittedName>
        <fullName evidence="1">Uncharacterized protein</fullName>
    </submittedName>
</protein>
<dbReference type="EMBL" id="JBHMAG010000009">
    <property type="protein sequence ID" value="MFB9752143.1"/>
    <property type="molecule type" value="Genomic_DNA"/>
</dbReference>
<dbReference type="Proteomes" id="UP001589619">
    <property type="component" value="Unassembled WGS sequence"/>
</dbReference>
<name>A0ABV5VV78_9BACL</name>
<organism evidence="1 2">
    <name type="scientific">Paenibacillus hodogayensis</name>
    <dbReference type="NCBI Taxonomy" id="279208"/>
    <lineage>
        <taxon>Bacteria</taxon>
        <taxon>Bacillati</taxon>
        <taxon>Bacillota</taxon>
        <taxon>Bacilli</taxon>
        <taxon>Bacillales</taxon>
        <taxon>Paenibacillaceae</taxon>
        <taxon>Paenibacillus</taxon>
    </lineage>
</organism>
<keyword evidence="2" id="KW-1185">Reference proteome</keyword>
<proteinExistence type="predicted"/>
<dbReference type="SUPFAM" id="SSF56784">
    <property type="entry name" value="HAD-like"/>
    <property type="match status" value="1"/>
</dbReference>
<dbReference type="PROSITE" id="PS01228">
    <property type="entry name" value="COF_1"/>
    <property type="match status" value="1"/>
</dbReference>
<gene>
    <name evidence="1" type="ORF">ACFFNY_11310</name>
</gene>
<dbReference type="InterPro" id="IPR023214">
    <property type="entry name" value="HAD_sf"/>
</dbReference>
<reference evidence="1 2" key="1">
    <citation type="submission" date="2024-09" db="EMBL/GenBank/DDBJ databases">
        <authorList>
            <person name="Sun Q."/>
            <person name="Mori K."/>
        </authorList>
    </citation>
    <scope>NUCLEOTIDE SEQUENCE [LARGE SCALE GENOMIC DNA]</scope>
    <source>
        <strain evidence="1 2">JCM 12520</strain>
    </source>
</reference>
<evidence type="ECO:0000313" key="2">
    <source>
        <dbReference type="Proteomes" id="UP001589619"/>
    </source>
</evidence>
<evidence type="ECO:0000313" key="1">
    <source>
        <dbReference type="EMBL" id="MFB9752143.1"/>
    </source>
</evidence>
<accession>A0ABV5VV78</accession>
<dbReference type="RefSeq" id="WP_344910904.1">
    <property type="nucleotide sequence ID" value="NZ_BAAAYO010000010.1"/>
</dbReference>
<dbReference type="Gene3D" id="3.40.50.1000">
    <property type="entry name" value="HAD superfamily/HAD-like"/>
    <property type="match status" value="1"/>
</dbReference>
<sequence length="55" mass="6163">MGRYKLLAIDMDGTLLNEESLISDDNCIWIHKALEGSFPHPVDRTRGARSISVYG</sequence>